<dbReference type="SUPFAM" id="SSF54523">
    <property type="entry name" value="Pili subunits"/>
    <property type="match status" value="1"/>
</dbReference>
<dbReference type="EMBL" id="QOQW01000006">
    <property type="protein sequence ID" value="RCK80362.1"/>
    <property type="molecule type" value="Genomic_DNA"/>
</dbReference>
<evidence type="ECO:0008006" key="3">
    <source>
        <dbReference type="Google" id="ProtNLM"/>
    </source>
</evidence>
<reference evidence="1 2" key="1">
    <citation type="submission" date="2018-05" db="EMBL/GenBank/DDBJ databases">
        <title>A metagenomic window into the 2 km-deep terrestrial subsurface aquifer revealed taxonomically and functionally diverse microbial community comprising novel uncultured bacterial lineages.</title>
        <authorList>
            <person name="Kadnikov V.V."/>
            <person name="Mardanov A.V."/>
            <person name="Beletsky A.V."/>
            <person name="Banks D."/>
            <person name="Pimenov N.V."/>
            <person name="Frank Y.A."/>
            <person name="Karnachuk O.V."/>
            <person name="Ravin N.V."/>
        </authorList>
    </citation>
    <scope>NUCLEOTIDE SEQUENCE [LARGE SCALE GENOMIC DNA]</scope>
    <source>
        <strain evidence="1">BY5</strain>
    </source>
</reference>
<name>A0A367ZSK7_9BACT</name>
<gene>
    <name evidence="1" type="ORF">OZSIB_3108</name>
</gene>
<comment type="caution">
    <text evidence="1">The sequence shown here is derived from an EMBL/GenBank/DDBJ whole genome shotgun (WGS) entry which is preliminary data.</text>
</comment>
<protein>
    <recommendedName>
        <fullName evidence="3">Type II secretion system protein</fullName>
    </recommendedName>
</protein>
<accession>A0A367ZSK7</accession>
<dbReference type="Proteomes" id="UP000252355">
    <property type="component" value="Unassembled WGS sequence"/>
</dbReference>
<evidence type="ECO:0000313" key="1">
    <source>
        <dbReference type="EMBL" id="RCK80362.1"/>
    </source>
</evidence>
<organism evidence="1 2">
    <name type="scientific">Candidatus Ozemobacter sibiricus</name>
    <dbReference type="NCBI Taxonomy" id="2268124"/>
    <lineage>
        <taxon>Bacteria</taxon>
        <taxon>Candidatus Ozemobacteria</taxon>
        <taxon>Candidatus Ozemobacterales</taxon>
        <taxon>Candidatus Ozemobacteraceae</taxon>
        <taxon>Candidatus Ozemobacter</taxon>
    </lineage>
</organism>
<proteinExistence type="predicted"/>
<dbReference type="InterPro" id="IPR045584">
    <property type="entry name" value="Pilin-like"/>
</dbReference>
<sequence>MLVLSLILLGVGLAVGLPRATHDVKRAREVQLRFILGEYRRAAARFRERHGRWPTRLEELEADASGVRYLRRRYRDPMTGTLDWQVDLAGDQFCVRSTSSDLSLAGVPYREWR</sequence>
<dbReference type="AlphaFoldDB" id="A0A367ZSK7"/>
<evidence type="ECO:0000313" key="2">
    <source>
        <dbReference type="Proteomes" id="UP000252355"/>
    </source>
</evidence>